<dbReference type="Proteomes" id="UP000789901">
    <property type="component" value="Unassembled WGS sequence"/>
</dbReference>
<feature type="compositionally biased region" description="Basic residues" evidence="1">
    <location>
        <begin position="1"/>
        <end position="13"/>
    </location>
</feature>
<reference evidence="2 3" key="1">
    <citation type="submission" date="2021-06" db="EMBL/GenBank/DDBJ databases">
        <authorList>
            <person name="Kallberg Y."/>
            <person name="Tangrot J."/>
            <person name="Rosling A."/>
        </authorList>
    </citation>
    <scope>NUCLEOTIDE SEQUENCE [LARGE SCALE GENOMIC DNA]</scope>
    <source>
        <strain evidence="2 3">120-4 pot B 10/14</strain>
    </source>
</reference>
<evidence type="ECO:0000256" key="1">
    <source>
        <dbReference type="SAM" id="MobiDB-lite"/>
    </source>
</evidence>
<feature type="compositionally biased region" description="Polar residues" evidence="1">
    <location>
        <begin position="82"/>
        <end position="109"/>
    </location>
</feature>
<feature type="compositionally biased region" description="Low complexity" evidence="1">
    <location>
        <begin position="14"/>
        <end position="34"/>
    </location>
</feature>
<protein>
    <submittedName>
        <fullName evidence="2">23541_t:CDS:1</fullName>
    </submittedName>
</protein>
<sequence>HNKLNIRNLKLKTTRQSQTPIRSTSQSQISSQTPVRSTSQPQTPVRSTSRSILQTKTTNNLLNQRNSEGQKNSEAQEHSKVQRNSSIQRNIDTQRNNNAQRNSETQRNQFSDEETDSETFNNQYHINSDDDHETIREKMNTIKYPPNEQLEIVSKMALELHNKGHLDTILKDLSWKNLWNNSIAPAEIAREYRSEIKIKVKKALTEVFGRDRFPPIEQARPSADQVNIWKQKNTIRSCFNDLENPKDLDEPSFTWRLAVLEQVFPDETTKNNIAFASVCIDVICDTNYSGYELQQIYVIQEMNHALKGMQSDELELEADIELEANEADIELEANETNIELEANDIDIEYKANASDL</sequence>
<feature type="compositionally biased region" description="Polar residues" evidence="1">
    <location>
        <begin position="35"/>
        <end position="73"/>
    </location>
</feature>
<feature type="region of interest" description="Disordered" evidence="1">
    <location>
        <begin position="1"/>
        <end position="131"/>
    </location>
</feature>
<comment type="caution">
    <text evidence="2">The sequence shown here is derived from an EMBL/GenBank/DDBJ whole genome shotgun (WGS) entry which is preliminary data.</text>
</comment>
<evidence type="ECO:0000313" key="2">
    <source>
        <dbReference type="EMBL" id="CAG8840634.1"/>
    </source>
</evidence>
<gene>
    <name evidence="2" type="ORF">GMARGA_LOCUS35001</name>
</gene>
<name>A0ABN7WU86_GIGMA</name>
<organism evidence="2 3">
    <name type="scientific">Gigaspora margarita</name>
    <dbReference type="NCBI Taxonomy" id="4874"/>
    <lineage>
        <taxon>Eukaryota</taxon>
        <taxon>Fungi</taxon>
        <taxon>Fungi incertae sedis</taxon>
        <taxon>Mucoromycota</taxon>
        <taxon>Glomeromycotina</taxon>
        <taxon>Glomeromycetes</taxon>
        <taxon>Diversisporales</taxon>
        <taxon>Gigasporaceae</taxon>
        <taxon>Gigaspora</taxon>
    </lineage>
</organism>
<proteinExistence type="predicted"/>
<accession>A0ABN7WU86</accession>
<keyword evidence="3" id="KW-1185">Reference proteome</keyword>
<feature type="non-terminal residue" evidence="2">
    <location>
        <position position="1"/>
    </location>
</feature>
<dbReference type="EMBL" id="CAJVQB010063336">
    <property type="protein sequence ID" value="CAG8840634.1"/>
    <property type="molecule type" value="Genomic_DNA"/>
</dbReference>
<evidence type="ECO:0000313" key="3">
    <source>
        <dbReference type="Proteomes" id="UP000789901"/>
    </source>
</evidence>